<proteinExistence type="predicted"/>
<protein>
    <submittedName>
        <fullName evidence="1">Uncharacterized protein</fullName>
    </submittedName>
</protein>
<evidence type="ECO:0000313" key="1">
    <source>
        <dbReference type="EMBL" id="MPM75191.1"/>
    </source>
</evidence>
<dbReference type="EMBL" id="VSSQ01026464">
    <property type="protein sequence ID" value="MPM75191.1"/>
    <property type="molecule type" value="Genomic_DNA"/>
</dbReference>
<gene>
    <name evidence="1" type="ORF">SDC9_122182</name>
</gene>
<accession>A0A645CE33</accession>
<reference evidence="1" key="1">
    <citation type="submission" date="2019-08" db="EMBL/GenBank/DDBJ databases">
        <authorList>
            <person name="Kucharzyk K."/>
            <person name="Murdoch R.W."/>
            <person name="Higgins S."/>
            <person name="Loffler F."/>
        </authorList>
    </citation>
    <scope>NUCLEOTIDE SEQUENCE</scope>
</reference>
<name>A0A645CE33_9ZZZZ</name>
<dbReference type="AlphaFoldDB" id="A0A645CE33"/>
<comment type="caution">
    <text evidence="1">The sequence shown here is derived from an EMBL/GenBank/DDBJ whole genome shotgun (WGS) entry which is preliminary data.</text>
</comment>
<sequence>MARFGLGELAFGDILEAELHGVVAVFFRCLLLHDGAGAGLDDGDRDDLSGFVKDLRHADLLADNGLFHLISSLIKVIG</sequence>
<organism evidence="1">
    <name type="scientific">bioreactor metagenome</name>
    <dbReference type="NCBI Taxonomy" id="1076179"/>
    <lineage>
        <taxon>unclassified sequences</taxon>
        <taxon>metagenomes</taxon>
        <taxon>ecological metagenomes</taxon>
    </lineage>
</organism>